<accession>A0ACB9IXX2</accession>
<dbReference type="EMBL" id="CM042023">
    <property type="protein sequence ID" value="KAI3812533.1"/>
    <property type="molecule type" value="Genomic_DNA"/>
</dbReference>
<reference evidence="2" key="1">
    <citation type="journal article" date="2022" name="Mol. Ecol. Resour.">
        <title>The genomes of chicory, endive, great burdock and yacon provide insights into Asteraceae palaeo-polyploidization history and plant inulin production.</title>
        <authorList>
            <person name="Fan W."/>
            <person name="Wang S."/>
            <person name="Wang H."/>
            <person name="Wang A."/>
            <person name="Jiang F."/>
            <person name="Liu H."/>
            <person name="Zhao H."/>
            <person name="Xu D."/>
            <person name="Zhang Y."/>
        </authorList>
    </citation>
    <scope>NUCLEOTIDE SEQUENCE [LARGE SCALE GENOMIC DNA]</scope>
    <source>
        <strain evidence="2">cv. Yunnan</strain>
    </source>
</reference>
<dbReference type="Proteomes" id="UP001056120">
    <property type="component" value="Linkage Group LG06"/>
</dbReference>
<proteinExistence type="predicted"/>
<evidence type="ECO:0000313" key="2">
    <source>
        <dbReference type="Proteomes" id="UP001056120"/>
    </source>
</evidence>
<comment type="caution">
    <text evidence="1">The sequence shown here is derived from an EMBL/GenBank/DDBJ whole genome shotgun (WGS) entry which is preliminary data.</text>
</comment>
<gene>
    <name evidence="1" type="ORF">L1987_17243</name>
</gene>
<protein>
    <submittedName>
        <fullName evidence="1">Uncharacterized protein</fullName>
    </submittedName>
</protein>
<organism evidence="1 2">
    <name type="scientific">Smallanthus sonchifolius</name>
    <dbReference type="NCBI Taxonomy" id="185202"/>
    <lineage>
        <taxon>Eukaryota</taxon>
        <taxon>Viridiplantae</taxon>
        <taxon>Streptophyta</taxon>
        <taxon>Embryophyta</taxon>
        <taxon>Tracheophyta</taxon>
        <taxon>Spermatophyta</taxon>
        <taxon>Magnoliopsida</taxon>
        <taxon>eudicotyledons</taxon>
        <taxon>Gunneridae</taxon>
        <taxon>Pentapetalae</taxon>
        <taxon>asterids</taxon>
        <taxon>campanulids</taxon>
        <taxon>Asterales</taxon>
        <taxon>Asteraceae</taxon>
        <taxon>Asteroideae</taxon>
        <taxon>Heliantheae alliance</taxon>
        <taxon>Millerieae</taxon>
        <taxon>Smallanthus</taxon>
    </lineage>
</organism>
<name>A0ACB9IXX2_9ASTR</name>
<reference evidence="1 2" key="2">
    <citation type="journal article" date="2022" name="Mol. Ecol. Resour.">
        <title>The genomes of chicory, endive, great burdock and yacon provide insights into Asteraceae paleo-polyploidization history and plant inulin production.</title>
        <authorList>
            <person name="Fan W."/>
            <person name="Wang S."/>
            <person name="Wang H."/>
            <person name="Wang A."/>
            <person name="Jiang F."/>
            <person name="Liu H."/>
            <person name="Zhao H."/>
            <person name="Xu D."/>
            <person name="Zhang Y."/>
        </authorList>
    </citation>
    <scope>NUCLEOTIDE SEQUENCE [LARGE SCALE GENOMIC DNA]</scope>
    <source>
        <strain evidence="2">cv. Yunnan</strain>
        <tissue evidence="1">Leaves</tissue>
    </source>
</reference>
<evidence type="ECO:0000313" key="1">
    <source>
        <dbReference type="EMBL" id="KAI3812533.1"/>
    </source>
</evidence>
<keyword evidence="2" id="KW-1185">Reference proteome</keyword>
<sequence length="346" mass="39158">MEKRGRSPLLPRKLDIGQQMRTLNPPSILERKNALTSTESRKVHIYDKHTVSSSLYALNTIKQPSVDITKLVPQSKVMSIKSKFNDKKVTNSYMNTTGSTKTKDFRMPHGKKQTRQPTNGFGSKNPRLFDALSSSNNDHNVVTHEEDDKTVPFVNSGILTLENCDTQCMDREDDDILTREVESEPDTSSQDGLTSDEPCISIEHTDDGHDNAINQQNQPDTNSEVDQEFQEVEDEQGVQEVEVGSKDVEEEEIEVEMKEGGEEVPKEEDRTSEMVVKNGHEVVAHGKKDTAAYNYVIEVTLSEQRWNRVKALVGVFETIISCETRAPLFFLNPHFHGLLLRSRVLR</sequence>